<evidence type="ECO:0000256" key="1">
    <source>
        <dbReference type="SAM" id="MobiDB-lite"/>
    </source>
</evidence>
<evidence type="ECO:0000313" key="3">
    <source>
        <dbReference type="Proteomes" id="UP001341840"/>
    </source>
</evidence>
<organism evidence="2 3">
    <name type="scientific">Stylosanthes scabra</name>
    <dbReference type="NCBI Taxonomy" id="79078"/>
    <lineage>
        <taxon>Eukaryota</taxon>
        <taxon>Viridiplantae</taxon>
        <taxon>Streptophyta</taxon>
        <taxon>Embryophyta</taxon>
        <taxon>Tracheophyta</taxon>
        <taxon>Spermatophyta</taxon>
        <taxon>Magnoliopsida</taxon>
        <taxon>eudicotyledons</taxon>
        <taxon>Gunneridae</taxon>
        <taxon>Pentapetalae</taxon>
        <taxon>rosids</taxon>
        <taxon>fabids</taxon>
        <taxon>Fabales</taxon>
        <taxon>Fabaceae</taxon>
        <taxon>Papilionoideae</taxon>
        <taxon>50 kb inversion clade</taxon>
        <taxon>dalbergioids sensu lato</taxon>
        <taxon>Dalbergieae</taxon>
        <taxon>Pterocarpus clade</taxon>
        <taxon>Stylosanthes</taxon>
    </lineage>
</organism>
<protein>
    <submittedName>
        <fullName evidence="2">Uncharacterized protein</fullName>
    </submittedName>
</protein>
<sequence length="158" mass="17115">MGCNPTVNSTVITAFLVVPESTRSESNTGSCPFASGFEPCSESKHVHQSEARVSYLPQSESESRNGEGVKDTYEPCTGESPVIEEEVGVRAEAETRTGEERIDETLYLINSAKATSKQHSLDEEIFGDEEKGVTGRNGRIDSELDSAGHDENVEDGIE</sequence>
<proteinExistence type="predicted"/>
<accession>A0ABU6SLY1</accession>
<feature type="compositionally biased region" description="Basic and acidic residues" evidence="1">
    <location>
        <begin position="61"/>
        <end position="73"/>
    </location>
</feature>
<feature type="region of interest" description="Disordered" evidence="1">
    <location>
        <begin position="48"/>
        <end position="79"/>
    </location>
</feature>
<feature type="region of interest" description="Disordered" evidence="1">
    <location>
        <begin position="113"/>
        <end position="158"/>
    </location>
</feature>
<evidence type="ECO:0000313" key="2">
    <source>
        <dbReference type="EMBL" id="MED6137467.1"/>
    </source>
</evidence>
<name>A0ABU6SLY1_9FABA</name>
<gene>
    <name evidence="2" type="ORF">PIB30_065297</name>
</gene>
<comment type="caution">
    <text evidence="2">The sequence shown here is derived from an EMBL/GenBank/DDBJ whole genome shotgun (WGS) entry which is preliminary data.</text>
</comment>
<keyword evidence="3" id="KW-1185">Reference proteome</keyword>
<feature type="compositionally biased region" description="Basic and acidic residues" evidence="1">
    <location>
        <begin position="128"/>
        <end position="151"/>
    </location>
</feature>
<dbReference type="EMBL" id="JASCZI010061064">
    <property type="protein sequence ID" value="MED6137467.1"/>
    <property type="molecule type" value="Genomic_DNA"/>
</dbReference>
<dbReference type="Proteomes" id="UP001341840">
    <property type="component" value="Unassembled WGS sequence"/>
</dbReference>
<reference evidence="2 3" key="1">
    <citation type="journal article" date="2023" name="Plants (Basel)">
        <title>Bridging the Gap: Combining Genomics and Transcriptomics Approaches to Understand Stylosanthes scabra, an Orphan Legume from the Brazilian Caatinga.</title>
        <authorList>
            <person name="Ferreira-Neto J.R.C."/>
            <person name="da Silva M.D."/>
            <person name="Binneck E."/>
            <person name="de Melo N.F."/>
            <person name="da Silva R.H."/>
            <person name="de Melo A.L.T.M."/>
            <person name="Pandolfi V."/>
            <person name="Bustamante F.O."/>
            <person name="Brasileiro-Vidal A.C."/>
            <person name="Benko-Iseppon A.M."/>
        </authorList>
    </citation>
    <scope>NUCLEOTIDE SEQUENCE [LARGE SCALE GENOMIC DNA]</scope>
    <source>
        <tissue evidence="2">Leaves</tissue>
    </source>
</reference>